<protein>
    <submittedName>
        <fullName evidence="10">Aminopeptidase</fullName>
    </submittedName>
</protein>
<evidence type="ECO:0000256" key="5">
    <source>
        <dbReference type="ARBA" id="ARBA00022438"/>
    </source>
</evidence>
<gene>
    <name evidence="10" type="ORF">KTS37_18415</name>
</gene>
<dbReference type="InterPro" id="IPR000787">
    <property type="entry name" value="Peptidase_M29"/>
</dbReference>
<evidence type="ECO:0000256" key="6">
    <source>
        <dbReference type="ARBA" id="ARBA00022670"/>
    </source>
</evidence>
<keyword evidence="8" id="KW-0378">Hydrolase</keyword>
<reference evidence="10" key="1">
    <citation type="submission" date="2021-06" db="EMBL/GenBank/DDBJ databases">
        <title>New haloarchaea isolates fom saline soil.</title>
        <authorList>
            <person name="Duran-Viseras A."/>
            <person name="Sanchez-Porro C.S."/>
            <person name="Ventosa A."/>
        </authorList>
    </citation>
    <scope>NUCLEOTIDE SEQUENCE</scope>
    <source>
        <strain evidence="10">JCM 18369</strain>
    </source>
</reference>
<dbReference type="Proteomes" id="UP001166304">
    <property type="component" value="Unassembled WGS sequence"/>
</dbReference>
<evidence type="ECO:0000256" key="7">
    <source>
        <dbReference type="ARBA" id="ARBA00022723"/>
    </source>
</evidence>
<dbReference type="InterPro" id="IPR052170">
    <property type="entry name" value="M29_Exopeptidase"/>
</dbReference>
<dbReference type="GO" id="GO:0006508">
    <property type="term" value="P:proteolysis"/>
    <property type="evidence" value="ECO:0007669"/>
    <property type="project" value="UniProtKB-KW"/>
</dbReference>
<dbReference type="PANTHER" id="PTHR34448">
    <property type="entry name" value="AMINOPEPTIDASE"/>
    <property type="match status" value="1"/>
</dbReference>
<keyword evidence="6" id="KW-0645">Protease</keyword>
<keyword evidence="11" id="KW-1185">Reference proteome</keyword>
<dbReference type="RefSeq" id="WP_162415073.1">
    <property type="nucleotide sequence ID" value="NZ_JAHQXE010000007.1"/>
</dbReference>
<name>A0AA41KH37_9EURY</name>
<evidence type="ECO:0000313" key="11">
    <source>
        <dbReference type="Proteomes" id="UP001166304"/>
    </source>
</evidence>
<evidence type="ECO:0000256" key="1">
    <source>
        <dbReference type="ARBA" id="ARBA00001941"/>
    </source>
</evidence>
<dbReference type="GO" id="GO:0004177">
    <property type="term" value="F:aminopeptidase activity"/>
    <property type="evidence" value="ECO:0007669"/>
    <property type="project" value="UniProtKB-KW"/>
</dbReference>
<keyword evidence="9" id="KW-0482">Metalloprotease</keyword>
<comment type="similarity">
    <text evidence="4">Belongs to the peptidase M29 family.</text>
</comment>
<dbReference type="EMBL" id="JAHQXE010000007">
    <property type="protein sequence ID" value="MBV0903762.1"/>
    <property type="molecule type" value="Genomic_DNA"/>
</dbReference>
<comment type="caution">
    <text evidence="10">The sequence shown here is derived from an EMBL/GenBank/DDBJ whole genome shotgun (WGS) entry which is preliminary data.</text>
</comment>
<comment type="cofactor">
    <cofactor evidence="1">
        <name>Co(2+)</name>
        <dbReference type="ChEBI" id="CHEBI:48828"/>
    </cofactor>
</comment>
<dbReference type="SUPFAM" id="SSF144052">
    <property type="entry name" value="Thermophilic metalloprotease-like"/>
    <property type="match status" value="1"/>
</dbReference>
<accession>A0AA41KH37</accession>
<comment type="cofactor">
    <cofactor evidence="3">
        <name>Zn(2+)</name>
        <dbReference type="ChEBI" id="CHEBI:29105"/>
    </cofactor>
</comment>
<evidence type="ECO:0000256" key="9">
    <source>
        <dbReference type="ARBA" id="ARBA00023049"/>
    </source>
</evidence>
<sequence>MDDRIREHARTLVEWSARIEAGDDVVLAVDEGAHDLAVAVAEQLGERGANLLSTYQSDELTRAYLDSHDGEFEESPAYELALYERADSVLFLKGSRNTAETADVDGDTRRAYSTARQAIREARLDTDWVSTQHPTRAMAQQAGMAYADYRDFVYDATLRDWEALAEEQARLKEILDDGDKVHLVTDGTDLTLFIGDRIAVNSAASVAYDSHNLPSGEVFTAPYDTAGVVTFDVPMTIQGRRVKNVELTFKDGVVVDWSAEQGESVITEVIETDGGSRQLGELGIGMNRGVDRITDNILFDEKMGGTVHLALGRAYDACLPEGQSGTDSAVHEDLITTMGDGSRLEVDGEVVQRDGVFRWEDGFEA</sequence>
<dbReference type="AlphaFoldDB" id="A0AA41KH37"/>
<keyword evidence="7" id="KW-0479">Metal-binding</keyword>
<dbReference type="InterPro" id="IPR035097">
    <property type="entry name" value="M29_N-terminal"/>
</dbReference>
<dbReference type="Pfam" id="PF02073">
    <property type="entry name" value="Peptidase_M29"/>
    <property type="match status" value="1"/>
</dbReference>
<evidence type="ECO:0000256" key="3">
    <source>
        <dbReference type="ARBA" id="ARBA00001947"/>
    </source>
</evidence>
<evidence type="ECO:0000256" key="4">
    <source>
        <dbReference type="ARBA" id="ARBA00008236"/>
    </source>
</evidence>
<keyword evidence="5 10" id="KW-0031">Aminopeptidase</keyword>
<comment type="cofactor">
    <cofactor evidence="2">
        <name>Mg(2+)</name>
        <dbReference type="ChEBI" id="CHEBI:18420"/>
    </cofactor>
</comment>
<evidence type="ECO:0000256" key="8">
    <source>
        <dbReference type="ARBA" id="ARBA00022801"/>
    </source>
</evidence>
<dbReference type="GO" id="GO:0008237">
    <property type="term" value="F:metallopeptidase activity"/>
    <property type="evidence" value="ECO:0007669"/>
    <property type="project" value="UniProtKB-KW"/>
</dbReference>
<dbReference type="Gene3D" id="3.40.1830.10">
    <property type="entry name" value="Thermophilic metalloprotease (M29)"/>
    <property type="match status" value="1"/>
</dbReference>
<evidence type="ECO:0000256" key="2">
    <source>
        <dbReference type="ARBA" id="ARBA00001946"/>
    </source>
</evidence>
<dbReference type="GO" id="GO:0046872">
    <property type="term" value="F:metal ion binding"/>
    <property type="evidence" value="ECO:0007669"/>
    <property type="project" value="UniProtKB-KW"/>
</dbReference>
<evidence type="ECO:0000313" key="10">
    <source>
        <dbReference type="EMBL" id="MBV0903762.1"/>
    </source>
</evidence>
<dbReference type="PANTHER" id="PTHR34448:SF1">
    <property type="entry name" value="BLL6088 PROTEIN"/>
    <property type="match status" value="1"/>
</dbReference>
<organism evidence="10 11">
    <name type="scientific">Haloarcula salina</name>
    <dbReference type="NCBI Taxonomy" id="1429914"/>
    <lineage>
        <taxon>Archaea</taxon>
        <taxon>Methanobacteriati</taxon>
        <taxon>Methanobacteriota</taxon>
        <taxon>Stenosarchaea group</taxon>
        <taxon>Halobacteria</taxon>
        <taxon>Halobacteriales</taxon>
        <taxon>Haloarculaceae</taxon>
        <taxon>Haloarcula</taxon>
    </lineage>
</organism>
<proteinExistence type="inferred from homology"/>